<dbReference type="PANTHER" id="PTHR35024">
    <property type="entry name" value="HYPOTHETICAL CYTOSOLIC PROTEIN"/>
    <property type="match status" value="1"/>
</dbReference>
<evidence type="ECO:0000313" key="2">
    <source>
        <dbReference type="EMBL" id="MDO7019822.1"/>
    </source>
</evidence>
<accession>A0ABT8YV97</accession>
<sequence length="139" mass="15281">MFMKRNETTESNSIIGEGSYFKGEFTLNGTLRVDGCYEGEKLEVDNVFVGQTGKIKSNIKTVSAVIEGIIIGNIEAKNRVMLMPTSRVLGEIRTPELIIQNGVILEGLCIVAQDPLTNPKETILSLYNNGSENNNENNN</sequence>
<name>A0ABT8YV97_9SPIR</name>
<dbReference type="PANTHER" id="PTHR35024:SF4">
    <property type="entry name" value="POLYMER-FORMING CYTOSKELETAL PROTEIN"/>
    <property type="match status" value="1"/>
</dbReference>
<evidence type="ECO:0000313" key="3">
    <source>
        <dbReference type="Proteomes" id="UP001175147"/>
    </source>
</evidence>
<comment type="similarity">
    <text evidence="1">Belongs to the bactofilin family.</text>
</comment>
<proteinExistence type="inferred from homology"/>
<dbReference type="Pfam" id="PF04519">
    <property type="entry name" value="Bactofilin"/>
    <property type="match status" value="1"/>
</dbReference>
<gene>
    <name evidence="2" type="ORF">Q5M86_03420</name>
</gene>
<dbReference type="RefSeq" id="WP_304385265.1">
    <property type="nucleotide sequence ID" value="NZ_JAUPBL010000039.1"/>
</dbReference>
<dbReference type="EMBL" id="JAUPBM010000025">
    <property type="protein sequence ID" value="MDO7019822.1"/>
    <property type="molecule type" value="Genomic_DNA"/>
</dbReference>
<comment type="caution">
    <text evidence="2">The sequence shown here is derived from an EMBL/GenBank/DDBJ whole genome shotgun (WGS) entry which is preliminary data.</text>
</comment>
<evidence type="ECO:0000256" key="1">
    <source>
        <dbReference type="ARBA" id="ARBA00044755"/>
    </source>
</evidence>
<dbReference type="Proteomes" id="UP001175147">
    <property type="component" value="Unassembled WGS sequence"/>
</dbReference>
<organism evidence="2 3">
    <name type="scientific">Brachyspira innocens</name>
    <dbReference type="NCBI Taxonomy" id="13264"/>
    <lineage>
        <taxon>Bacteria</taxon>
        <taxon>Pseudomonadati</taxon>
        <taxon>Spirochaetota</taxon>
        <taxon>Spirochaetia</taxon>
        <taxon>Brachyspirales</taxon>
        <taxon>Brachyspiraceae</taxon>
        <taxon>Brachyspira</taxon>
    </lineage>
</organism>
<reference evidence="2" key="1">
    <citation type="submission" date="2023-07" db="EMBL/GenBank/DDBJ databases">
        <title>Mucosal microbiota of week-old chicken and adult hens.</title>
        <authorList>
            <person name="Volf J."/>
            <person name="Karasova D."/>
            <person name="Crhanova M."/>
            <person name="Faldynova M."/>
            <person name="Prikrylova H."/>
            <person name="Zeman M."/>
            <person name="Babak V."/>
            <person name="Rajova J."/>
            <person name="Rychlik I."/>
        </authorList>
    </citation>
    <scope>NUCLEOTIDE SEQUENCE</scope>
    <source>
        <strain evidence="2">ET902</strain>
    </source>
</reference>
<keyword evidence="3" id="KW-1185">Reference proteome</keyword>
<protein>
    <submittedName>
        <fullName evidence="2">Polymer-forming cytoskeletal protein</fullName>
    </submittedName>
</protein>
<dbReference type="InterPro" id="IPR007607">
    <property type="entry name" value="BacA/B"/>
</dbReference>